<evidence type="ECO:0000256" key="2">
    <source>
        <dbReference type="ARBA" id="ARBA00001946"/>
    </source>
</evidence>
<reference evidence="15 16" key="1">
    <citation type="submission" date="2020-05" db="EMBL/GenBank/DDBJ databases">
        <title>WGS assembly of Panicum virgatum.</title>
        <authorList>
            <person name="Lovell J.T."/>
            <person name="Jenkins J."/>
            <person name="Shu S."/>
            <person name="Juenger T.E."/>
            <person name="Schmutz J."/>
        </authorList>
    </citation>
    <scope>NUCLEOTIDE SEQUENCE [LARGE SCALE GENOMIC DNA]</scope>
    <source>
        <strain evidence="16">cv. AP13</strain>
    </source>
</reference>
<dbReference type="Gene3D" id="3.60.40.10">
    <property type="entry name" value="PPM-type phosphatase domain"/>
    <property type="match status" value="1"/>
</dbReference>
<dbReference type="InterPro" id="IPR001932">
    <property type="entry name" value="PPM-type_phosphatase-like_dom"/>
</dbReference>
<dbReference type="PROSITE" id="PS01032">
    <property type="entry name" value="PPM_1"/>
    <property type="match status" value="1"/>
</dbReference>
<dbReference type="FunFam" id="3.60.40.10:FF:000291">
    <property type="entry name" value="Protein phosphatase 2C 50"/>
    <property type="match status" value="1"/>
</dbReference>
<dbReference type="EMBL" id="CM029046">
    <property type="protein sequence ID" value="KAG2591192.1"/>
    <property type="molecule type" value="Genomic_DNA"/>
</dbReference>
<dbReference type="InterPro" id="IPR036457">
    <property type="entry name" value="PPM-type-like_dom_sf"/>
</dbReference>
<evidence type="ECO:0000256" key="5">
    <source>
        <dbReference type="ARBA" id="ARBA00022723"/>
    </source>
</evidence>
<evidence type="ECO:0000256" key="13">
    <source>
        <dbReference type="SAM" id="MobiDB-lite"/>
    </source>
</evidence>
<feature type="compositionally biased region" description="Basic residues" evidence="13">
    <location>
        <begin position="34"/>
        <end position="52"/>
    </location>
</feature>
<evidence type="ECO:0000256" key="3">
    <source>
        <dbReference type="ARBA" id="ARBA00006702"/>
    </source>
</evidence>
<evidence type="ECO:0000256" key="8">
    <source>
        <dbReference type="ARBA" id="ARBA00022912"/>
    </source>
</evidence>
<evidence type="ECO:0000313" key="16">
    <source>
        <dbReference type="Proteomes" id="UP000823388"/>
    </source>
</evidence>
<keyword evidence="6 12" id="KW-0378">Hydrolase</keyword>
<comment type="cofactor">
    <cofactor evidence="1">
        <name>Mn(2+)</name>
        <dbReference type="ChEBI" id="CHEBI:29035"/>
    </cofactor>
</comment>
<feature type="region of interest" description="Disordered" evidence="13">
    <location>
        <begin position="1"/>
        <end position="53"/>
    </location>
</feature>
<dbReference type="AlphaFoldDB" id="A0A8T0RX82"/>
<comment type="similarity">
    <text evidence="3 12">Belongs to the PP2C family.</text>
</comment>
<dbReference type="SUPFAM" id="SSF81606">
    <property type="entry name" value="PP2C-like"/>
    <property type="match status" value="1"/>
</dbReference>
<accession>A0A8T0RX82</accession>
<sequence length="272" mass="28576">MATPRLLDNVKLTAGPAPAPGAAASGGARTSWSTRRRGAPPRRAAAARRWRTRGPPCRASPRCRCGCSPARGSWTRTGSAPAPVLPLHLFGVYDGHGGSEVANYCRDRMHVVLKEALGRAAWAAGLEESGDLLDIAELWEKVFSGCFQRVDDEVSGQASRFSSGVGSEAQCKPVAAGDVGSTAAVAVVCSSHIIVANCGDSRVVLSRGKEPVALSDDHKPDREDERARIEAAGGRVIDWNGHRVSGVLAMSRSVSAQGDGYGKPFLIPTPEV</sequence>
<protein>
    <recommendedName>
        <fullName evidence="4">protein-serine/threonine phosphatase</fullName>
        <ecNumber evidence="4">3.1.3.16</ecNumber>
    </recommendedName>
</protein>
<dbReference type="PANTHER" id="PTHR47992">
    <property type="entry name" value="PROTEIN PHOSPHATASE"/>
    <property type="match status" value="1"/>
</dbReference>
<dbReference type="GO" id="GO:0046872">
    <property type="term" value="F:metal ion binding"/>
    <property type="evidence" value="ECO:0007669"/>
    <property type="project" value="UniProtKB-KW"/>
</dbReference>
<keyword evidence="9" id="KW-0464">Manganese</keyword>
<evidence type="ECO:0000313" key="15">
    <source>
        <dbReference type="EMBL" id="KAG2591192.1"/>
    </source>
</evidence>
<dbReference type="SMART" id="SM00332">
    <property type="entry name" value="PP2Cc"/>
    <property type="match status" value="1"/>
</dbReference>
<gene>
    <name evidence="15" type="ORF">PVAP13_5NG441300</name>
</gene>
<dbReference type="CDD" id="cd00143">
    <property type="entry name" value="PP2Cc"/>
    <property type="match status" value="1"/>
</dbReference>
<keyword evidence="5" id="KW-0479">Metal-binding</keyword>
<dbReference type="GO" id="GO:0004722">
    <property type="term" value="F:protein serine/threonine phosphatase activity"/>
    <property type="evidence" value="ECO:0007669"/>
    <property type="project" value="UniProtKB-EC"/>
</dbReference>
<dbReference type="InterPro" id="IPR000222">
    <property type="entry name" value="PP2C_BS"/>
</dbReference>
<dbReference type="Proteomes" id="UP000823388">
    <property type="component" value="Chromosome 5N"/>
</dbReference>
<evidence type="ECO:0000256" key="4">
    <source>
        <dbReference type="ARBA" id="ARBA00013081"/>
    </source>
</evidence>
<feature type="compositionally biased region" description="Low complexity" evidence="13">
    <location>
        <begin position="14"/>
        <end position="28"/>
    </location>
</feature>
<comment type="catalytic activity">
    <reaction evidence="10">
        <text>O-phospho-L-seryl-[protein] + H2O = L-seryl-[protein] + phosphate</text>
        <dbReference type="Rhea" id="RHEA:20629"/>
        <dbReference type="Rhea" id="RHEA-COMP:9863"/>
        <dbReference type="Rhea" id="RHEA-COMP:11604"/>
        <dbReference type="ChEBI" id="CHEBI:15377"/>
        <dbReference type="ChEBI" id="CHEBI:29999"/>
        <dbReference type="ChEBI" id="CHEBI:43474"/>
        <dbReference type="ChEBI" id="CHEBI:83421"/>
        <dbReference type="EC" id="3.1.3.16"/>
    </reaction>
</comment>
<keyword evidence="16" id="KW-1185">Reference proteome</keyword>
<evidence type="ECO:0000256" key="10">
    <source>
        <dbReference type="ARBA" id="ARBA00047761"/>
    </source>
</evidence>
<evidence type="ECO:0000256" key="6">
    <source>
        <dbReference type="ARBA" id="ARBA00022801"/>
    </source>
</evidence>
<evidence type="ECO:0000256" key="7">
    <source>
        <dbReference type="ARBA" id="ARBA00022842"/>
    </source>
</evidence>
<dbReference type="EC" id="3.1.3.16" evidence="4"/>
<dbReference type="InterPro" id="IPR015655">
    <property type="entry name" value="PP2C"/>
</dbReference>
<comment type="cofactor">
    <cofactor evidence="2">
        <name>Mg(2+)</name>
        <dbReference type="ChEBI" id="CHEBI:18420"/>
    </cofactor>
</comment>
<keyword evidence="8 12" id="KW-0904">Protein phosphatase</keyword>
<evidence type="ECO:0000259" key="14">
    <source>
        <dbReference type="PROSITE" id="PS51746"/>
    </source>
</evidence>
<feature type="domain" description="PPM-type phosphatase" evidence="14">
    <location>
        <begin position="64"/>
        <end position="272"/>
    </location>
</feature>
<comment type="caution">
    <text evidence="15">The sequence shown here is derived from an EMBL/GenBank/DDBJ whole genome shotgun (WGS) entry which is preliminary data.</text>
</comment>
<evidence type="ECO:0000256" key="9">
    <source>
        <dbReference type="ARBA" id="ARBA00023211"/>
    </source>
</evidence>
<proteinExistence type="inferred from homology"/>
<evidence type="ECO:0000256" key="1">
    <source>
        <dbReference type="ARBA" id="ARBA00001936"/>
    </source>
</evidence>
<evidence type="ECO:0000256" key="11">
    <source>
        <dbReference type="ARBA" id="ARBA00048336"/>
    </source>
</evidence>
<organism evidence="15 16">
    <name type="scientific">Panicum virgatum</name>
    <name type="common">Blackwell switchgrass</name>
    <dbReference type="NCBI Taxonomy" id="38727"/>
    <lineage>
        <taxon>Eukaryota</taxon>
        <taxon>Viridiplantae</taxon>
        <taxon>Streptophyta</taxon>
        <taxon>Embryophyta</taxon>
        <taxon>Tracheophyta</taxon>
        <taxon>Spermatophyta</taxon>
        <taxon>Magnoliopsida</taxon>
        <taxon>Liliopsida</taxon>
        <taxon>Poales</taxon>
        <taxon>Poaceae</taxon>
        <taxon>PACMAD clade</taxon>
        <taxon>Panicoideae</taxon>
        <taxon>Panicodae</taxon>
        <taxon>Paniceae</taxon>
        <taxon>Panicinae</taxon>
        <taxon>Panicum</taxon>
        <taxon>Panicum sect. Hiantes</taxon>
    </lineage>
</organism>
<dbReference type="Pfam" id="PF00481">
    <property type="entry name" value="PP2C"/>
    <property type="match status" value="1"/>
</dbReference>
<name>A0A8T0RX82_PANVG</name>
<keyword evidence="7" id="KW-0460">Magnesium</keyword>
<comment type="catalytic activity">
    <reaction evidence="11">
        <text>O-phospho-L-threonyl-[protein] + H2O = L-threonyl-[protein] + phosphate</text>
        <dbReference type="Rhea" id="RHEA:47004"/>
        <dbReference type="Rhea" id="RHEA-COMP:11060"/>
        <dbReference type="Rhea" id="RHEA-COMP:11605"/>
        <dbReference type="ChEBI" id="CHEBI:15377"/>
        <dbReference type="ChEBI" id="CHEBI:30013"/>
        <dbReference type="ChEBI" id="CHEBI:43474"/>
        <dbReference type="ChEBI" id="CHEBI:61977"/>
        <dbReference type="EC" id="3.1.3.16"/>
    </reaction>
</comment>
<dbReference type="PROSITE" id="PS51746">
    <property type="entry name" value="PPM_2"/>
    <property type="match status" value="1"/>
</dbReference>
<evidence type="ECO:0000256" key="12">
    <source>
        <dbReference type="RuleBase" id="RU003465"/>
    </source>
</evidence>